<protein>
    <submittedName>
        <fullName evidence="9">FtsX-like permease family protein</fullName>
    </submittedName>
</protein>
<keyword evidence="3" id="KW-1003">Cell membrane</keyword>
<dbReference type="PANTHER" id="PTHR30489">
    <property type="entry name" value="LIPOPROTEIN-RELEASING SYSTEM TRANSMEMBRANE PROTEIN LOLE"/>
    <property type="match status" value="1"/>
</dbReference>
<comment type="similarity">
    <text evidence="2">Belongs to the ABC-4 integral membrane protein family. LolC/E subfamily.</text>
</comment>
<dbReference type="Proteomes" id="UP001445472">
    <property type="component" value="Unassembled WGS sequence"/>
</dbReference>
<feature type="transmembrane region" description="Helical" evidence="7">
    <location>
        <begin position="466"/>
        <end position="483"/>
    </location>
</feature>
<dbReference type="InterPro" id="IPR003838">
    <property type="entry name" value="ABC3_permease_C"/>
</dbReference>
<keyword evidence="4 7" id="KW-0812">Transmembrane</keyword>
<feature type="transmembrane region" description="Helical" evidence="7">
    <location>
        <begin position="338"/>
        <end position="367"/>
    </location>
</feature>
<accession>A0ABV1UNZ8</accession>
<evidence type="ECO:0000313" key="10">
    <source>
        <dbReference type="Proteomes" id="UP001445472"/>
    </source>
</evidence>
<comment type="caution">
    <text evidence="9">The sequence shown here is derived from an EMBL/GenBank/DDBJ whole genome shotgun (WGS) entry which is preliminary data.</text>
</comment>
<evidence type="ECO:0000313" key="9">
    <source>
        <dbReference type="EMBL" id="MER6612546.1"/>
    </source>
</evidence>
<dbReference type="EMBL" id="JBEPBX010000002">
    <property type="protein sequence ID" value="MER6612546.1"/>
    <property type="molecule type" value="Genomic_DNA"/>
</dbReference>
<dbReference type="PANTHER" id="PTHR30489:SF0">
    <property type="entry name" value="LIPOPROTEIN-RELEASING SYSTEM TRANSMEMBRANE PROTEIN LOLE"/>
    <property type="match status" value="1"/>
</dbReference>
<evidence type="ECO:0000259" key="8">
    <source>
        <dbReference type="Pfam" id="PF02687"/>
    </source>
</evidence>
<feature type="transmembrane region" description="Helical" evidence="7">
    <location>
        <begin position="419"/>
        <end position="438"/>
    </location>
</feature>
<evidence type="ECO:0000256" key="6">
    <source>
        <dbReference type="ARBA" id="ARBA00023136"/>
    </source>
</evidence>
<evidence type="ECO:0000256" key="2">
    <source>
        <dbReference type="ARBA" id="ARBA00005236"/>
    </source>
</evidence>
<keyword evidence="5 7" id="KW-1133">Transmembrane helix</keyword>
<comment type="subcellular location">
    <subcellularLocation>
        <location evidence="1">Cell membrane</location>
        <topology evidence="1">Multi-pass membrane protein</topology>
    </subcellularLocation>
</comment>
<evidence type="ECO:0000256" key="5">
    <source>
        <dbReference type="ARBA" id="ARBA00022989"/>
    </source>
</evidence>
<feature type="transmembrane region" description="Helical" evidence="7">
    <location>
        <begin position="550"/>
        <end position="573"/>
    </location>
</feature>
<dbReference type="RefSeq" id="WP_351974934.1">
    <property type="nucleotide sequence ID" value="NZ_JBEPBX010000002.1"/>
</dbReference>
<feature type="transmembrane region" description="Helical" evidence="7">
    <location>
        <begin position="838"/>
        <end position="863"/>
    </location>
</feature>
<sequence length="935" mass="96392">MNPRSSRSEGRRRPMVAPWVRTRLRTAPGAAVTFGVLVLFTSFLAAAFPRAVDSYENHGLRYDLTDASASRSVLEVSTPQPPLELPQAAREDMLRPEPLADAHRAISGLLPEPLRVDTAQSAYGAKTAEPLKGRDAWLPRPQGAWPEFSLVAQSGLATHSDVREGRLPRTDGQVTSATKEMEAAVTSETAKALGIKNGSVLHLGEPGVPVLTARITGILDPREPHGSYWSADPRLRTPGLLVEPGTSPPAVYWNAALLIAPEAAPALLGTLGEPQPYWRFAPVTEHLTAQDVPALTDRIASLEGGPALLGIKDAVDENASLTTDMDGILASYTTMRDAIAPVVAVAAVGIGTVAAVVVAMTGGLFAARRRAELALLRSRGGSLRGIGGRLLAETAVVALPAVASGLLLAVLVVDDARGLPTVIGAAAVAVAACAALPVRAVVQHRRPRVPGERDDVVLAEPSTRRTIAELTLLVLAVGAVVALRRRGTSDGADHLVSAAPVLVGVIAALVLVRLHPLPLRWAARPAGRLRGAVGFLSLARGGRSSASGALPLLALLIALTTAAFGGSVLAGVADARDRAALLATGADARVSGSGDAVALPDGTERAVRGVPGVRDVTAVRIEHALDLPARNQADRSAPPATSLVGADPGAYARLAGALGLGAFPADSLRTTPPAGDDPRGEPVLHAVASPGVAERLGKGRHRIVSMAGTFTVEISAVRSRTPAVSSAEFLVLDGSRLTHRTPTALLATGSGIDGKELRAAVNGMDDELTVRLRSEARAVFTDSPLQSGAERIYAAAIAAGAGYAVLALLLSLIQAAPERATLLARLRTMGLTTRQGRQLLVLEALPQALLAAGGGVLVGWATIRLLAPGVDLVRLALAAAPGAAPVDSASLRADPWSLAVPAAAVVLLAGTVAAVQAWWAGRRGSITELRAGDTR</sequence>
<feature type="transmembrane region" description="Helical" evidence="7">
    <location>
        <begin position="388"/>
        <end position="413"/>
    </location>
</feature>
<organism evidence="9 10">
    <name type="scientific">Streptomyces xantholiticus</name>
    <dbReference type="NCBI Taxonomy" id="68285"/>
    <lineage>
        <taxon>Bacteria</taxon>
        <taxon>Bacillati</taxon>
        <taxon>Actinomycetota</taxon>
        <taxon>Actinomycetes</taxon>
        <taxon>Kitasatosporales</taxon>
        <taxon>Streptomycetaceae</taxon>
        <taxon>Streptomyces</taxon>
    </lineage>
</organism>
<feature type="transmembrane region" description="Helical" evidence="7">
    <location>
        <begin position="495"/>
        <end position="514"/>
    </location>
</feature>
<keyword evidence="6 7" id="KW-0472">Membrane</keyword>
<dbReference type="Pfam" id="PF02687">
    <property type="entry name" value="FtsX"/>
    <property type="match status" value="1"/>
</dbReference>
<feature type="domain" description="ABC3 transporter permease C-terminal" evidence="8">
    <location>
        <begin position="802"/>
        <end position="917"/>
    </location>
</feature>
<dbReference type="InterPro" id="IPR051447">
    <property type="entry name" value="Lipoprotein-release_system"/>
</dbReference>
<keyword evidence="10" id="KW-1185">Reference proteome</keyword>
<evidence type="ECO:0000256" key="3">
    <source>
        <dbReference type="ARBA" id="ARBA00022475"/>
    </source>
</evidence>
<gene>
    <name evidence="9" type="ORF">ABT276_03950</name>
</gene>
<name>A0ABV1UNZ8_9ACTN</name>
<evidence type="ECO:0000256" key="1">
    <source>
        <dbReference type="ARBA" id="ARBA00004651"/>
    </source>
</evidence>
<evidence type="ECO:0000256" key="4">
    <source>
        <dbReference type="ARBA" id="ARBA00022692"/>
    </source>
</evidence>
<evidence type="ECO:0000256" key="7">
    <source>
        <dbReference type="SAM" id="Phobius"/>
    </source>
</evidence>
<reference evidence="9 10" key="1">
    <citation type="submission" date="2024-06" db="EMBL/GenBank/DDBJ databases">
        <title>The Natural Products Discovery Center: Release of the First 8490 Sequenced Strains for Exploring Actinobacteria Biosynthetic Diversity.</title>
        <authorList>
            <person name="Kalkreuter E."/>
            <person name="Kautsar S.A."/>
            <person name="Yang D."/>
            <person name="Bader C.D."/>
            <person name="Teijaro C.N."/>
            <person name="Fluegel L."/>
            <person name="Davis C.M."/>
            <person name="Simpson J.R."/>
            <person name="Lauterbach L."/>
            <person name="Steele A.D."/>
            <person name="Gui C."/>
            <person name="Meng S."/>
            <person name="Li G."/>
            <person name="Viehrig K."/>
            <person name="Ye F."/>
            <person name="Su P."/>
            <person name="Kiefer A.F."/>
            <person name="Nichols A."/>
            <person name="Cepeda A.J."/>
            <person name="Yan W."/>
            <person name="Fan B."/>
            <person name="Jiang Y."/>
            <person name="Adhikari A."/>
            <person name="Zheng C.-J."/>
            <person name="Schuster L."/>
            <person name="Cowan T.M."/>
            <person name="Smanski M.J."/>
            <person name="Chevrette M.G."/>
            <person name="De Carvalho L.P.S."/>
            <person name="Shen B."/>
        </authorList>
    </citation>
    <scope>NUCLEOTIDE SEQUENCE [LARGE SCALE GENOMIC DNA]</scope>
    <source>
        <strain evidence="9 10">NPDC000837</strain>
    </source>
</reference>
<feature type="transmembrane region" description="Helical" evidence="7">
    <location>
        <begin position="898"/>
        <end position="920"/>
    </location>
</feature>
<proteinExistence type="inferred from homology"/>